<evidence type="ECO:0000256" key="4">
    <source>
        <dbReference type="ARBA" id="ARBA00022980"/>
    </source>
</evidence>
<keyword evidence="5 7" id="KW-0687">Ribonucleoprotein</keyword>
<evidence type="ECO:0000256" key="1">
    <source>
        <dbReference type="ARBA" id="ARBA00007465"/>
    </source>
</evidence>
<dbReference type="Proteomes" id="UP000008139">
    <property type="component" value="Chromosome"/>
</dbReference>
<evidence type="ECO:0000313" key="12">
    <source>
        <dbReference type="Proteomes" id="UP000008139"/>
    </source>
</evidence>
<reference evidence="12" key="2">
    <citation type="submission" date="2011-03" db="EMBL/GenBank/DDBJ databases">
        <title>The complete genome of Hippea maritima DSM 10411.</title>
        <authorList>
            <consortium name="US DOE Joint Genome Institute (JGI-PGF)"/>
            <person name="Lucas S."/>
            <person name="Copeland A."/>
            <person name="Lapidus A."/>
            <person name="Bruce D."/>
            <person name="Goodwin L."/>
            <person name="Pitluck S."/>
            <person name="Peters L."/>
            <person name="Kyrpides N."/>
            <person name="Mavromatis K."/>
            <person name="Pagani I."/>
            <person name="Ivanova N."/>
            <person name="Mikhailova N."/>
            <person name="Lu M."/>
            <person name="Detter J.C."/>
            <person name="Tapia R."/>
            <person name="Han C."/>
            <person name="Land M."/>
            <person name="Hauser L."/>
            <person name="Markowitz V."/>
            <person name="Cheng J.-F."/>
            <person name="Hugenholtz P."/>
            <person name="Woyke T."/>
            <person name="Wu D."/>
            <person name="Spring S."/>
            <person name="Schroeder M."/>
            <person name="Brambilla E."/>
            <person name="Klenk H.-P."/>
            <person name="Eisen J.A."/>
        </authorList>
    </citation>
    <scope>NUCLEOTIDE SEQUENCE [LARGE SCALE GENOMIC DNA]</scope>
    <source>
        <strain evidence="12">ATCC 700847 / DSM 10411 / MH2</strain>
    </source>
</reference>
<dbReference type="KEGG" id="hmr:Hipma_1350"/>
<gene>
    <name evidence="7" type="primary">rpsD</name>
    <name evidence="11" type="ordered locus">Hipma_1350</name>
</gene>
<dbReference type="GO" id="GO:0006412">
    <property type="term" value="P:translation"/>
    <property type="evidence" value="ECO:0007669"/>
    <property type="project" value="UniProtKB-UniRule"/>
</dbReference>
<dbReference type="GO" id="GO:0042274">
    <property type="term" value="P:ribosomal small subunit biogenesis"/>
    <property type="evidence" value="ECO:0007669"/>
    <property type="project" value="TreeGrafter"/>
</dbReference>
<dbReference type="RefSeq" id="WP_013682338.1">
    <property type="nucleotide sequence ID" value="NC_015318.1"/>
</dbReference>
<accession>F2LXR5</accession>
<dbReference type="SUPFAM" id="SSF55174">
    <property type="entry name" value="Alpha-L RNA-binding motif"/>
    <property type="match status" value="1"/>
</dbReference>
<dbReference type="HOGENOM" id="CLU_092403_0_2_7"/>
<name>F2LXR5_HIPMA</name>
<evidence type="ECO:0000256" key="7">
    <source>
        <dbReference type="HAMAP-Rule" id="MF_01306"/>
    </source>
</evidence>
<dbReference type="InterPro" id="IPR005709">
    <property type="entry name" value="Ribosomal_uS4_bac-type"/>
</dbReference>
<dbReference type="FunFam" id="1.10.1050.10:FF:000001">
    <property type="entry name" value="30S ribosomal protein S4"/>
    <property type="match status" value="1"/>
</dbReference>
<reference evidence="11 12" key="1">
    <citation type="journal article" date="2011" name="Stand. Genomic Sci.">
        <title>Complete genome sequence of the thermophilic sulfur-reducer Hippea maritima type strain (MH(2)).</title>
        <authorList>
            <person name="Huntemann M."/>
            <person name="Lu M."/>
            <person name="Nolan M."/>
            <person name="Lapidus A."/>
            <person name="Lucas S."/>
            <person name="Hammon N."/>
            <person name="Deshpande S."/>
            <person name="Cheng J.F."/>
            <person name="Tapia R."/>
            <person name="Han C."/>
            <person name="Goodwin L."/>
            <person name="Pitluck S."/>
            <person name="Liolios K."/>
            <person name="Pagani I."/>
            <person name="Ivanova N."/>
            <person name="Ovchinikova G."/>
            <person name="Pati A."/>
            <person name="Chen A."/>
            <person name="Palaniappan K."/>
            <person name="Land M."/>
            <person name="Hauser L."/>
            <person name="Jeffries C.D."/>
            <person name="Detter J.C."/>
            <person name="Brambilla E.M."/>
            <person name="Rohde M."/>
            <person name="Spring S."/>
            <person name="Goker M."/>
            <person name="Woyke T."/>
            <person name="Bristow J."/>
            <person name="Eisen J.A."/>
            <person name="Markowitz V."/>
            <person name="Hugenholtz P."/>
            <person name="Kyrpides N.C."/>
            <person name="Klenk H.P."/>
            <person name="Mavromatis K."/>
        </authorList>
    </citation>
    <scope>NUCLEOTIDE SEQUENCE [LARGE SCALE GENOMIC DNA]</scope>
    <source>
        <strain evidence="12">ATCC 700847 / DSM 10411 / MH2</strain>
    </source>
</reference>
<dbReference type="InterPro" id="IPR001912">
    <property type="entry name" value="Ribosomal_uS4_N"/>
</dbReference>
<dbReference type="EMBL" id="CP002606">
    <property type="protein sequence ID" value="AEA34306.1"/>
    <property type="molecule type" value="Genomic_DNA"/>
</dbReference>
<feature type="domain" description="RNA-binding S4" evidence="9">
    <location>
        <begin position="98"/>
        <end position="159"/>
    </location>
</feature>
<dbReference type="STRING" id="760142.Hipma_1350"/>
<keyword evidence="4 7" id="KW-0689">Ribosomal protein</keyword>
<comment type="subunit">
    <text evidence="7">Part of the 30S ribosomal subunit. Contacts protein S5. The interaction surface between S4 and S5 is involved in control of translational fidelity.</text>
</comment>
<dbReference type="NCBIfam" id="TIGR01017">
    <property type="entry name" value="rpsD_bact"/>
    <property type="match status" value="1"/>
</dbReference>
<evidence type="ECO:0000256" key="6">
    <source>
        <dbReference type="ARBA" id="ARBA00035254"/>
    </source>
</evidence>
<dbReference type="Gene3D" id="1.10.1050.10">
    <property type="entry name" value="Ribosomal Protein S4 Delta 41, Chain A, domain 1"/>
    <property type="match status" value="1"/>
</dbReference>
<dbReference type="Pfam" id="PF00163">
    <property type="entry name" value="Ribosomal_S4"/>
    <property type="match status" value="1"/>
</dbReference>
<evidence type="ECO:0000313" key="11">
    <source>
        <dbReference type="EMBL" id="AEA34306.1"/>
    </source>
</evidence>
<dbReference type="Pfam" id="PF01479">
    <property type="entry name" value="S4"/>
    <property type="match status" value="1"/>
</dbReference>
<dbReference type="OrthoDB" id="9803672at2"/>
<evidence type="ECO:0000256" key="2">
    <source>
        <dbReference type="ARBA" id="ARBA00022730"/>
    </source>
</evidence>
<keyword evidence="3 7" id="KW-0694">RNA-binding</keyword>
<comment type="similarity">
    <text evidence="1 7 8">Belongs to the universal ribosomal protein uS4 family.</text>
</comment>
<dbReference type="HAMAP" id="MF_01306_B">
    <property type="entry name" value="Ribosomal_uS4_B"/>
    <property type="match status" value="1"/>
</dbReference>
<dbReference type="InterPro" id="IPR036986">
    <property type="entry name" value="S4_RNA-bd_sf"/>
</dbReference>
<keyword evidence="12" id="KW-1185">Reference proteome</keyword>
<evidence type="ECO:0000259" key="10">
    <source>
        <dbReference type="SMART" id="SM01390"/>
    </source>
</evidence>
<evidence type="ECO:0000256" key="8">
    <source>
        <dbReference type="RuleBase" id="RU003699"/>
    </source>
</evidence>
<dbReference type="InParanoid" id="F2LXR5"/>
<protein>
    <recommendedName>
        <fullName evidence="6 7">Small ribosomal subunit protein uS4</fullName>
    </recommendedName>
</protein>
<dbReference type="InterPro" id="IPR022801">
    <property type="entry name" value="Ribosomal_uS4"/>
</dbReference>
<dbReference type="FunFam" id="3.10.290.10:FF:000001">
    <property type="entry name" value="30S ribosomal protein S4"/>
    <property type="match status" value="1"/>
</dbReference>
<sequence length="208" mass="24066">MAVYTGPACRRCRALGVKLFLKGDRCFTDKCAFERRPYPPGKSRNARRKMSSYGLHLAEKQKAKAEYGVLERQFRKYFEEAKRQKGETGANLVVLLERRLDNVVYRSGMASSRREARRLVTHGHIRVNGHKVDIPSYLVRKGDVITVSDKMKAKEEFKRRFEENSRRMSASWINVDLDNVSATFVDMPTRDDVQPPFNENAIVELYSK</sequence>
<comment type="function">
    <text evidence="7">One of the primary rRNA binding proteins, it binds directly to 16S rRNA where it nucleates assembly of the body of the 30S subunit.</text>
</comment>
<dbReference type="AlphaFoldDB" id="F2LXR5"/>
<evidence type="ECO:0000256" key="3">
    <source>
        <dbReference type="ARBA" id="ARBA00022884"/>
    </source>
</evidence>
<dbReference type="GO" id="GO:0015935">
    <property type="term" value="C:small ribosomal subunit"/>
    <property type="evidence" value="ECO:0007669"/>
    <property type="project" value="InterPro"/>
</dbReference>
<dbReference type="GO" id="GO:0019843">
    <property type="term" value="F:rRNA binding"/>
    <property type="evidence" value="ECO:0007669"/>
    <property type="project" value="UniProtKB-UniRule"/>
</dbReference>
<comment type="function">
    <text evidence="7">With S5 and S12 plays an important role in translational accuracy.</text>
</comment>
<dbReference type="PROSITE" id="PS50889">
    <property type="entry name" value="S4"/>
    <property type="match status" value="1"/>
</dbReference>
<dbReference type="SMART" id="SM01390">
    <property type="entry name" value="Ribosomal_S4"/>
    <property type="match status" value="1"/>
</dbReference>
<feature type="domain" description="Small ribosomal subunit protein uS4 N-terminal" evidence="10">
    <location>
        <begin position="3"/>
        <end position="97"/>
    </location>
</feature>
<keyword evidence="2 7" id="KW-0699">rRNA-binding</keyword>
<evidence type="ECO:0000259" key="9">
    <source>
        <dbReference type="SMART" id="SM00363"/>
    </source>
</evidence>
<dbReference type="eggNOG" id="COG0522">
    <property type="taxonomic scope" value="Bacteria"/>
</dbReference>
<dbReference type="CDD" id="cd00165">
    <property type="entry name" value="S4"/>
    <property type="match status" value="1"/>
</dbReference>
<dbReference type="PANTHER" id="PTHR11831:SF4">
    <property type="entry name" value="SMALL RIBOSOMAL SUBUNIT PROTEIN US4M"/>
    <property type="match status" value="1"/>
</dbReference>
<dbReference type="NCBIfam" id="NF003717">
    <property type="entry name" value="PRK05327.1"/>
    <property type="match status" value="1"/>
</dbReference>
<dbReference type="PROSITE" id="PS00632">
    <property type="entry name" value="RIBOSOMAL_S4"/>
    <property type="match status" value="1"/>
</dbReference>
<dbReference type="InterPro" id="IPR018079">
    <property type="entry name" value="Ribosomal_uS4_CS"/>
</dbReference>
<dbReference type="InterPro" id="IPR002942">
    <property type="entry name" value="S4_RNA-bd"/>
</dbReference>
<dbReference type="GO" id="GO:0003735">
    <property type="term" value="F:structural constituent of ribosome"/>
    <property type="evidence" value="ECO:0007669"/>
    <property type="project" value="InterPro"/>
</dbReference>
<dbReference type="SMART" id="SM00363">
    <property type="entry name" value="S4"/>
    <property type="match status" value="1"/>
</dbReference>
<dbReference type="Gene3D" id="3.10.290.10">
    <property type="entry name" value="RNA-binding S4 domain"/>
    <property type="match status" value="1"/>
</dbReference>
<organism evidence="11 12">
    <name type="scientific">Hippea maritima (strain ATCC 700847 / DSM 10411 / MH2)</name>
    <dbReference type="NCBI Taxonomy" id="760142"/>
    <lineage>
        <taxon>Bacteria</taxon>
        <taxon>Pseudomonadati</taxon>
        <taxon>Campylobacterota</taxon>
        <taxon>Desulfurellia</taxon>
        <taxon>Desulfurellales</taxon>
        <taxon>Hippeaceae</taxon>
        <taxon>Hippea</taxon>
    </lineage>
</organism>
<dbReference type="FunCoup" id="F2LXR5">
    <property type="interactions" value="532"/>
</dbReference>
<proteinExistence type="inferred from homology"/>
<dbReference type="PANTHER" id="PTHR11831">
    <property type="entry name" value="30S 40S RIBOSOMAL PROTEIN"/>
    <property type="match status" value="1"/>
</dbReference>
<evidence type="ECO:0000256" key="5">
    <source>
        <dbReference type="ARBA" id="ARBA00023274"/>
    </source>
</evidence>